<dbReference type="InterPro" id="IPR052534">
    <property type="entry name" value="Extracell_DNA_Util/SecSys_Comp"/>
</dbReference>
<evidence type="ECO:0000313" key="3">
    <source>
        <dbReference type="Proteomes" id="UP000005317"/>
    </source>
</evidence>
<name>A0A656HGB2_THINJ</name>
<organism evidence="2 3">
    <name type="scientific">Thiothrix nivea (strain ATCC 35100 / DSM 5205 / JP2)</name>
    <dbReference type="NCBI Taxonomy" id="870187"/>
    <lineage>
        <taxon>Bacteria</taxon>
        <taxon>Pseudomonadati</taxon>
        <taxon>Pseudomonadota</taxon>
        <taxon>Gammaproteobacteria</taxon>
        <taxon>Thiotrichales</taxon>
        <taxon>Thiotrichaceae</taxon>
        <taxon>Thiothrix</taxon>
    </lineage>
</organism>
<feature type="transmembrane region" description="Helical" evidence="1">
    <location>
        <begin position="192"/>
        <end position="211"/>
    </location>
</feature>
<evidence type="ECO:0000256" key="1">
    <source>
        <dbReference type="SAM" id="Phobius"/>
    </source>
</evidence>
<dbReference type="Proteomes" id="UP000005317">
    <property type="component" value="Unassembled WGS sequence"/>
</dbReference>
<dbReference type="EMBL" id="JH651384">
    <property type="protein sequence ID" value="EIJ36061.1"/>
    <property type="molecule type" value="Genomic_DNA"/>
</dbReference>
<evidence type="ECO:0000313" key="2">
    <source>
        <dbReference type="EMBL" id="EIJ36061.1"/>
    </source>
</evidence>
<gene>
    <name evidence="2" type="ORF">Thini_3555</name>
</gene>
<dbReference type="PANTHER" id="PTHR40278">
    <property type="entry name" value="DNA UTILIZATION PROTEIN HOFN"/>
    <property type="match status" value="1"/>
</dbReference>
<dbReference type="InterPro" id="IPR007813">
    <property type="entry name" value="PilN"/>
</dbReference>
<dbReference type="RefSeq" id="WP_002709951.1">
    <property type="nucleotide sequence ID" value="NZ_JH651384.1"/>
</dbReference>
<proteinExistence type="predicted"/>
<keyword evidence="1" id="KW-1133">Transmembrane helix</keyword>
<dbReference type="AlphaFoldDB" id="A0A656HGB2"/>
<accession>A0A656HGB2</accession>
<keyword evidence="1" id="KW-0812">Transmembrane</keyword>
<keyword evidence="1" id="KW-0472">Membrane</keyword>
<dbReference type="PANTHER" id="PTHR40278:SF1">
    <property type="entry name" value="DNA UTILIZATION PROTEIN HOFN"/>
    <property type="match status" value="1"/>
</dbReference>
<sequence>MRWWGEGLYESLPNSVRKLFRAELPRLVLQVRDGQQADALWVQDGKPQQRGSLSLQDASQHLPTLLPEQARNKPYQVELRLGKGQVLHLQHYFPEAVRENLQQVVGYQLDRLTPFTAENACFDARVVQHERNRKEVLADIYVLPRHVVERLEGQLQALGGKGMQILSVDGAHPDINLTASQDARQAQGWSMIPLYFFLAALVLSLLVPLGYKYRRLGQVETALADLRQSTAEQLAVRDKLLEAEDALKFLEDKRRTSPVALDVVEKLSTDIPEHTWLERLGIQGGKLEIRGESGKALTLIDTLEEAPEFSNVRFKSPVTRNKENGRDRFHIEATLEVPHAE</sequence>
<dbReference type="Pfam" id="PF05137">
    <property type="entry name" value="PilN"/>
    <property type="match status" value="1"/>
</dbReference>
<keyword evidence="3" id="KW-1185">Reference proteome</keyword>
<protein>
    <submittedName>
        <fullName evidence="2">Fimbrial assembly family protein</fullName>
    </submittedName>
</protein>
<reference evidence="3" key="1">
    <citation type="journal article" date="2011" name="Stand. Genomic Sci.">
        <title>Genome sequence of the filamentous, gliding Thiothrix nivea neotype strain (JP2(T)).</title>
        <authorList>
            <person name="Lapidus A."/>
            <person name="Nolan M."/>
            <person name="Lucas S."/>
            <person name="Glavina Del Rio T."/>
            <person name="Tice H."/>
            <person name="Cheng J.F."/>
            <person name="Tapia R."/>
            <person name="Han C."/>
            <person name="Goodwin L."/>
            <person name="Pitluck S."/>
            <person name="Liolios K."/>
            <person name="Pagani I."/>
            <person name="Ivanova N."/>
            <person name="Huntemann M."/>
            <person name="Mavromatis K."/>
            <person name="Mikhailova N."/>
            <person name="Pati A."/>
            <person name="Chen A."/>
            <person name="Palaniappan K."/>
            <person name="Land M."/>
            <person name="Brambilla E.M."/>
            <person name="Rohde M."/>
            <person name="Abt B."/>
            <person name="Verbarg S."/>
            <person name="Goker M."/>
            <person name="Bristow J."/>
            <person name="Eisen J.A."/>
            <person name="Markowitz V."/>
            <person name="Hugenholtz P."/>
            <person name="Kyrpides N.C."/>
            <person name="Klenk H.P."/>
            <person name="Woyke T."/>
        </authorList>
    </citation>
    <scope>NUCLEOTIDE SEQUENCE [LARGE SCALE GENOMIC DNA]</scope>
    <source>
        <strain evidence="3">ATCC 35100 / DSM 5205 / JP2</strain>
    </source>
</reference>